<accession>A0A1H9ZZW4</accession>
<gene>
    <name evidence="1" type="ORF">SAMN02583745_00784</name>
</gene>
<organism evidence="1 2">
    <name type="scientific">Thorsellia anophelis DSM 18579</name>
    <dbReference type="NCBI Taxonomy" id="1123402"/>
    <lineage>
        <taxon>Bacteria</taxon>
        <taxon>Pseudomonadati</taxon>
        <taxon>Pseudomonadota</taxon>
        <taxon>Gammaproteobacteria</taxon>
        <taxon>Enterobacterales</taxon>
        <taxon>Thorselliaceae</taxon>
        <taxon>Thorsellia</taxon>
    </lineage>
</organism>
<evidence type="ECO:0000313" key="2">
    <source>
        <dbReference type="Proteomes" id="UP000242642"/>
    </source>
</evidence>
<dbReference type="Gene3D" id="3.30.870.10">
    <property type="entry name" value="Endonuclease Chain A"/>
    <property type="match status" value="1"/>
</dbReference>
<dbReference type="OrthoDB" id="7816374at2"/>
<keyword evidence="2" id="KW-1185">Reference proteome</keyword>
<evidence type="ECO:0000313" key="1">
    <source>
        <dbReference type="EMBL" id="SES87336.1"/>
    </source>
</evidence>
<dbReference type="AlphaFoldDB" id="A0A1H9ZZW4"/>
<dbReference type="RefSeq" id="WP_093317969.1">
    <property type="nucleotide sequence ID" value="NZ_FOHV01000004.1"/>
</dbReference>
<dbReference type="EMBL" id="FOHV01000004">
    <property type="protein sequence ID" value="SES87336.1"/>
    <property type="molecule type" value="Genomic_DNA"/>
</dbReference>
<sequence length="675" mass="77088">MKNEKFIEQKNKSLTQFFESPDDYEGHFGWVCGYSADDSFMDLAVERFTGANRGQRALAGQIKLGLLLDQTNQPLKISNMPGVMHFLVKNSLPKYKLMHAKVAILGFRSLVAKNDWKIRLLVSTGNWTKQTLEQSLDLIWQIEINQNDLVSKDKDKIQGAADIKAAWDFMSDLLENYNLEALSPLISSNLSIDLMKWLELTSKAAKGKPRFIDNRKKSFFNQLGNHISSFDCAVSRNFLAIGSGFFEETIKKYFTETVVSQIEYSLKENGLLTKTPYKVIYVNPLACQSIAQLRKEIEENNYKIHPAYINPNIYGENTQRTLHAKFIFSAKYSTKTDKYSHGWLYLGSGNITNPGFMNTAASKKGNLEAGVIFETGDIWGNHDDKSPKYESINYVLPIHRTGKEPNHENIDLIEGKGFEDSDKCYAASEISYVIWNDESEPVELYVSDSEKKFLTNYCLFNGDKECKRSRNGFIWESEKPREVLIKWKIDTRNYEVFIPVIGEDGRIAGAKLPQLTPEEAELQLLSFPNFLDDEALPVHQDGEEDEQDTLSEIIANNDLSRTSQKKSISSYQVRQMMSLIEKIAVQQTQMAEQNWTLWCNRLAQTLIQMKSTCCVLYFKESLKINPLSALYREEFKPDFANNGNEYADKYIAAIKKIESEWGVGKLTNLDIGEVL</sequence>
<dbReference type="Proteomes" id="UP000242642">
    <property type="component" value="Unassembled WGS sequence"/>
</dbReference>
<proteinExistence type="predicted"/>
<name>A0A1H9ZZW4_9GAMM</name>
<dbReference type="STRING" id="1123402.SAMN02583745_00784"/>
<protein>
    <submittedName>
        <fullName evidence="1">Uncharacterized protein</fullName>
    </submittedName>
</protein>
<reference evidence="2" key="1">
    <citation type="submission" date="2016-10" db="EMBL/GenBank/DDBJ databases">
        <authorList>
            <person name="Varghese N."/>
            <person name="Submissions S."/>
        </authorList>
    </citation>
    <scope>NUCLEOTIDE SEQUENCE [LARGE SCALE GENOMIC DNA]</scope>
    <source>
        <strain evidence="2">DSM 18579</strain>
    </source>
</reference>